<organism evidence="2 3">
    <name type="scientific">Vibrio cholerae</name>
    <dbReference type="NCBI Taxonomy" id="666"/>
    <lineage>
        <taxon>Bacteria</taxon>
        <taxon>Pseudomonadati</taxon>
        <taxon>Pseudomonadota</taxon>
        <taxon>Gammaproteobacteria</taxon>
        <taxon>Vibrionales</taxon>
        <taxon>Vibrionaceae</taxon>
        <taxon>Vibrio</taxon>
    </lineage>
</organism>
<dbReference type="EMBL" id="CWQY01000007">
    <property type="protein sequence ID" value="CSC44229.1"/>
    <property type="molecule type" value="Genomic_DNA"/>
</dbReference>
<evidence type="ECO:0000256" key="1">
    <source>
        <dbReference type="SAM" id="MobiDB-lite"/>
    </source>
</evidence>
<dbReference type="AlphaFoldDB" id="A0A655YLP6"/>
<accession>A0A655YLP6</accession>
<dbReference type="Proteomes" id="UP000041770">
    <property type="component" value="Unassembled WGS sequence"/>
</dbReference>
<gene>
    <name evidence="2" type="ORF">ERS013200_01408</name>
</gene>
<evidence type="ECO:0000313" key="3">
    <source>
        <dbReference type="Proteomes" id="UP000041770"/>
    </source>
</evidence>
<protein>
    <submittedName>
        <fullName evidence="2">Uncharacterized protein</fullName>
    </submittedName>
</protein>
<sequence>MNKQSSRLGLRQLTHRSAERKRSYHQYRLQIQSYALFFLDEARLHSRRHYGFSLDRGDGFPLQAKSEFLANSDHPTLLVSAVGNLLGLNRSKSLNCHD</sequence>
<reference evidence="2 3" key="1">
    <citation type="submission" date="2015-07" db="EMBL/GenBank/DDBJ databases">
        <authorList>
            <consortium name="Pathogen Informatics"/>
        </authorList>
    </citation>
    <scope>NUCLEOTIDE SEQUENCE [LARGE SCALE GENOMIC DNA]</scope>
    <source>
        <strain evidence="2 3">A316</strain>
    </source>
</reference>
<proteinExistence type="predicted"/>
<name>A0A655YLP6_VIBCL</name>
<feature type="region of interest" description="Disordered" evidence="1">
    <location>
        <begin position="1"/>
        <end position="21"/>
    </location>
</feature>
<evidence type="ECO:0000313" key="2">
    <source>
        <dbReference type="EMBL" id="CSC44229.1"/>
    </source>
</evidence>